<dbReference type="Pfam" id="PF02129">
    <property type="entry name" value="Peptidase_S15"/>
    <property type="match status" value="1"/>
</dbReference>
<feature type="non-terminal residue" evidence="2">
    <location>
        <position position="128"/>
    </location>
</feature>
<gene>
    <name evidence="2" type="ORF">S01H4_64194</name>
</gene>
<name>X1DIV8_9ZZZZ</name>
<dbReference type="Gene3D" id="3.40.50.1820">
    <property type="entry name" value="alpha/beta hydrolase"/>
    <property type="match status" value="1"/>
</dbReference>
<dbReference type="SUPFAM" id="SSF53474">
    <property type="entry name" value="alpha/beta-Hydrolases"/>
    <property type="match status" value="1"/>
</dbReference>
<reference evidence="2" key="1">
    <citation type="journal article" date="2014" name="Front. Microbiol.">
        <title>High frequency of phylogenetically diverse reductive dehalogenase-homologous genes in deep subseafloor sedimentary metagenomes.</title>
        <authorList>
            <person name="Kawai M."/>
            <person name="Futagami T."/>
            <person name="Toyoda A."/>
            <person name="Takaki Y."/>
            <person name="Nishi S."/>
            <person name="Hori S."/>
            <person name="Arai W."/>
            <person name="Tsubouchi T."/>
            <person name="Morono Y."/>
            <person name="Uchiyama I."/>
            <person name="Ito T."/>
            <person name="Fujiyama A."/>
            <person name="Inagaki F."/>
            <person name="Takami H."/>
        </authorList>
    </citation>
    <scope>NUCLEOTIDE SEQUENCE</scope>
    <source>
        <strain evidence="2">Expedition CK06-06</strain>
    </source>
</reference>
<dbReference type="AlphaFoldDB" id="X1DIV8"/>
<dbReference type="EMBL" id="BART01038851">
    <property type="protein sequence ID" value="GAH08225.1"/>
    <property type="molecule type" value="Genomic_DNA"/>
</dbReference>
<comment type="caution">
    <text evidence="2">The sequence shown here is derived from an EMBL/GenBank/DDBJ whole genome shotgun (WGS) entry which is preliminary data.</text>
</comment>
<protein>
    <recommendedName>
        <fullName evidence="1">Xaa-Pro dipeptidyl-peptidase-like domain-containing protein</fullName>
    </recommendedName>
</protein>
<feature type="domain" description="Xaa-Pro dipeptidyl-peptidase-like" evidence="1">
    <location>
        <begin position="56"/>
        <end position="119"/>
    </location>
</feature>
<evidence type="ECO:0000313" key="2">
    <source>
        <dbReference type="EMBL" id="GAH08225.1"/>
    </source>
</evidence>
<feature type="non-terminal residue" evidence="2">
    <location>
        <position position="1"/>
    </location>
</feature>
<evidence type="ECO:0000259" key="1">
    <source>
        <dbReference type="Pfam" id="PF02129"/>
    </source>
</evidence>
<organism evidence="2">
    <name type="scientific">marine sediment metagenome</name>
    <dbReference type="NCBI Taxonomy" id="412755"/>
    <lineage>
        <taxon>unclassified sequences</taxon>
        <taxon>metagenomes</taxon>
        <taxon>ecological metagenomes</taxon>
    </lineage>
</organism>
<dbReference type="InterPro" id="IPR029058">
    <property type="entry name" value="AB_hydrolase_fold"/>
</dbReference>
<sequence>GHMFRLKKIRSHKNQILLLISISLVLIGFLPQITITIVRDYNDPYTVEPLGLESQDGTYISSFIYTPKGEKSHGGVVVSHRYWGDKTIMDPMSVELVRRGFTVISIDFRGHGASGGQFVESELIKDIE</sequence>
<proteinExistence type="predicted"/>
<dbReference type="InterPro" id="IPR000383">
    <property type="entry name" value="Xaa-Pro-like_dom"/>
</dbReference>
<accession>X1DIV8</accession>
<dbReference type="GO" id="GO:0016787">
    <property type="term" value="F:hydrolase activity"/>
    <property type="evidence" value="ECO:0007669"/>
    <property type="project" value="InterPro"/>
</dbReference>